<dbReference type="Gene3D" id="2.60.40.10">
    <property type="entry name" value="Immunoglobulins"/>
    <property type="match status" value="2"/>
</dbReference>
<proteinExistence type="predicted"/>
<feature type="domain" description="Ig-like" evidence="2">
    <location>
        <begin position="99"/>
        <end position="185"/>
    </location>
</feature>
<dbReference type="GO" id="GO:0007156">
    <property type="term" value="P:homophilic cell adhesion via plasma membrane adhesion molecules"/>
    <property type="evidence" value="ECO:0007669"/>
    <property type="project" value="TreeGrafter"/>
</dbReference>
<organism evidence="3 4">
    <name type="scientific">Camelus dromedarius</name>
    <name type="common">Dromedary</name>
    <name type="synonym">Arabian camel</name>
    <dbReference type="NCBI Taxonomy" id="9838"/>
    <lineage>
        <taxon>Eukaryota</taxon>
        <taxon>Metazoa</taxon>
        <taxon>Chordata</taxon>
        <taxon>Craniata</taxon>
        <taxon>Vertebrata</taxon>
        <taxon>Euteleostomi</taxon>
        <taxon>Mammalia</taxon>
        <taxon>Eutheria</taxon>
        <taxon>Laurasiatheria</taxon>
        <taxon>Artiodactyla</taxon>
        <taxon>Tylopoda</taxon>
        <taxon>Camelidae</taxon>
        <taxon>Camelus</taxon>
    </lineage>
</organism>
<dbReference type="GO" id="GO:0005886">
    <property type="term" value="C:plasma membrane"/>
    <property type="evidence" value="ECO:0007669"/>
    <property type="project" value="TreeGrafter"/>
</dbReference>
<dbReference type="InterPro" id="IPR003599">
    <property type="entry name" value="Ig_sub"/>
</dbReference>
<evidence type="ECO:0000313" key="4">
    <source>
        <dbReference type="Proteomes" id="UP000299084"/>
    </source>
</evidence>
<dbReference type="InterPro" id="IPR013098">
    <property type="entry name" value="Ig_I-set"/>
</dbReference>
<dbReference type="InterPro" id="IPR003598">
    <property type="entry name" value="Ig_sub2"/>
</dbReference>
<dbReference type="GO" id="GO:0008046">
    <property type="term" value="F:axon guidance receptor activity"/>
    <property type="evidence" value="ECO:0007669"/>
    <property type="project" value="TreeGrafter"/>
</dbReference>
<dbReference type="CDD" id="cd00096">
    <property type="entry name" value="Ig"/>
    <property type="match status" value="1"/>
</dbReference>
<name>A0A5N4DJK7_CAMDR</name>
<feature type="region of interest" description="Disordered" evidence="1">
    <location>
        <begin position="12"/>
        <end position="39"/>
    </location>
</feature>
<dbReference type="SMART" id="SM00408">
    <property type="entry name" value="IGc2"/>
    <property type="match status" value="2"/>
</dbReference>
<dbReference type="SMART" id="SM00409">
    <property type="entry name" value="IG"/>
    <property type="match status" value="2"/>
</dbReference>
<dbReference type="Pfam" id="PF07679">
    <property type="entry name" value="I-set"/>
    <property type="match status" value="2"/>
</dbReference>
<dbReference type="GO" id="GO:0030424">
    <property type="term" value="C:axon"/>
    <property type="evidence" value="ECO:0007669"/>
    <property type="project" value="TreeGrafter"/>
</dbReference>
<accession>A0A5N4DJK7</accession>
<dbReference type="Proteomes" id="UP000299084">
    <property type="component" value="Unassembled WGS sequence"/>
</dbReference>
<protein>
    <submittedName>
        <fullName evidence="3">Hemicentin-2</fullName>
    </submittedName>
</protein>
<feature type="region of interest" description="Disordered" evidence="1">
    <location>
        <begin position="447"/>
        <end position="491"/>
    </location>
</feature>
<dbReference type="GO" id="GO:0050808">
    <property type="term" value="P:synapse organization"/>
    <property type="evidence" value="ECO:0007669"/>
    <property type="project" value="TreeGrafter"/>
</dbReference>
<dbReference type="EMBL" id="JWIN03000011">
    <property type="protein sequence ID" value="KAB1271328.1"/>
    <property type="molecule type" value="Genomic_DNA"/>
</dbReference>
<dbReference type="InterPro" id="IPR013783">
    <property type="entry name" value="Ig-like_fold"/>
</dbReference>
<evidence type="ECO:0000259" key="2">
    <source>
        <dbReference type="PROSITE" id="PS50835"/>
    </source>
</evidence>
<gene>
    <name evidence="3" type="ORF">Cadr_000008907</name>
</gene>
<evidence type="ECO:0000313" key="3">
    <source>
        <dbReference type="EMBL" id="KAB1271328.1"/>
    </source>
</evidence>
<dbReference type="InterPro" id="IPR036179">
    <property type="entry name" value="Ig-like_dom_sf"/>
</dbReference>
<dbReference type="GO" id="GO:0043025">
    <property type="term" value="C:neuronal cell body"/>
    <property type="evidence" value="ECO:0007669"/>
    <property type="project" value="TreeGrafter"/>
</dbReference>
<reference evidence="3 4" key="1">
    <citation type="journal article" date="2019" name="Mol. Ecol. Resour.">
        <title>Improving Illumina assemblies with Hi-C and long reads: an example with the North African dromedary.</title>
        <authorList>
            <person name="Elbers J.P."/>
            <person name="Rogers M.F."/>
            <person name="Perelman P.L."/>
            <person name="Proskuryakova A.A."/>
            <person name="Serdyukova N.A."/>
            <person name="Johnson W.E."/>
            <person name="Horin P."/>
            <person name="Corander J."/>
            <person name="Murphy D."/>
            <person name="Burger P.A."/>
        </authorList>
    </citation>
    <scope>NUCLEOTIDE SEQUENCE [LARGE SCALE GENOMIC DNA]</scope>
    <source>
        <strain evidence="3">Drom800</strain>
        <tissue evidence="3">Blood</tissue>
    </source>
</reference>
<dbReference type="PROSITE" id="PS50835">
    <property type="entry name" value="IG_LIKE"/>
    <property type="match status" value="2"/>
</dbReference>
<dbReference type="AlphaFoldDB" id="A0A5N4DJK7"/>
<dbReference type="PANTHER" id="PTHR45080:SF28">
    <property type="entry name" value="HEMICENTIN-2"/>
    <property type="match status" value="1"/>
</dbReference>
<feature type="domain" description="Ig-like" evidence="2">
    <location>
        <begin position="192"/>
        <end position="268"/>
    </location>
</feature>
<dbReference type="SUPFAM" id="SSF48726">
    <property type="entry name" value="Immunoglobulin"/>
    <property type="match status" value="2"/>
</dbReference>
<evidence type="ECO:0000256" key="1">
    <source>
        <dbReference type="SAM" id="MobiDB-lite"/>
    </source>
</evidence>
<dbReference type="PANTHER" id="PTHR45080">
    <property type="entry name" value="CONTACTIN 5"/>
    <property type="match status" value="1"/>
</dbReference>
<comment type="caution">
    <text evidence="3">The sequence shown here is derived from an EMBL/GenBank/DDBJ whole genome shotgun (WGS) entry which is preliminary data.</text>
</comment>
<sequence>MEELQAPLLLGASGGRKTGVGREGRAVGKGGPCPEGTLPGDYDNSLGVEPAGPGDFRILQSGMSETEWGTFPDGVPVAVAVAVLRRGQLLCFSLLPSAPSIQEDGLWANVSGMAGQSLTLECDANGFPAPEIVWLEDGQLIPEVGSHCLLDGAQALHFPRIQEGNAGLYSCRAENQAGTAQRDVGLLVLISPSVLGAGAAQEVLGLAGPGAELECRTSGVPMPQVEWTKDGQGGRQLQLERAWGSDTGIYTCKASNPMGDVEKATRLKVYGELMETGAHTPGSQEEGLDDVQEMVKTDKSYPERQLRGVLKEPSCGCCRFLSLADKDQGLSSRTRLDGECLKSCVQEQESMGQQAKTLRAQVKRHTVQEKLKLSQNFLQKLRFLADEVCLLKACAEVIPAPNPSDPKQKWGCTGGIELDQPGGASCSDSCWGMGVTKPFTLSGVLPAGSVGEEGNPSVRGPSLHGSRAGQEAGPLPYGPPAAHRSPTQHPRHLHLDDERRQAHGLSPVPKQDLLFSIVGEELAARVVGLRHGGLEPCLQLGHSWQRGDLLWGLPCGFEGVQAAPGLGLHSLLPSSLVCTTPQPALPKEKQAFKPRAHRYQARSLCAANSSGLSDP</sequence>
<dbReference type="InterPro" id="IPR050958">
    <property type="entry name" value="Cell_Adh-Cytoskel_Orgn"/>
</dbReference>
<keyword evidence="4" id="KW-1185">Reference proteome</keyword>
<dbReference type="FunFam" id="2.60.40.10:FF:000130">
    <property type="entry name" value="Hemicentin 1"/>
    <property type="match status" value="1"/>
</dbReference>
<dbReference type="InterPro" id="IPR007110">
    <property type="entry name" value="Ig-like_dom"/>
</dbReference>